<sequence length="78" mass="9178">MLIIKRFSLVVLSFIRHSYREYESIQITKGTAGRLRRFVIIYKVVIIASTLPIVYYVAVDCKGIINIYRLINKHKYKA</sequence>
<evidence type="ECO:0000313" key="2">
    <source>
        <dbReference type="EMBL" id="KAF1968556.1"/>
    </source>
</evidence>
<keyword evidence="3" id="KW-1185">Reference proteome</keyword>
<keyword evidence="1" id="KW-1133">Transmembrane helix</keyword>
<dbReference type="EMBL" id="ML976719">
    <property type="protein sequence ID" value="KAF1968556.1"/>
    <property type="molecule type" value="Genomic_DNA"/>
</dbReference>
<name>A0A6A5V0B6_9PLEO</name>
<keyword evidence="1" id="KW-0812">Transmembrane</keyword>
<gene>
    <name evidence="2" type="ORF">BU23DRAFT_480001</name>
</gene>
<organism evidence="2 3">
    <name type="scientific">Bimuria novae-zelandiae CBS 107.79</name>
    <dbReference type="NCBI Taxonomy" id="1447943"/>
    <lineage>
        <taxon>Eukaryota</taxon>
        <taxon>Fungi</taxon>
        <taxon>Dikarya</taxon>
        <taxon>Ascomycota</taxon>
        <taxon>Pezizomycotina</taxon>
        <taxon>Dothideomycetes</taxon>
        <taxon>Pleosporomycetidae</taxon>
        <taxon>Pleosporales</taxon>
        <taxon>Massarineae</taxon>
        <taxon>Didymosphaeriaceae</taxon>
        <taxon>Bimuria</taxon>
    </lineage>
</organism>
<evidence type="ECO:0000256" key="1">
    <source>
        <dbReference type="SAM" id="Phobius"/>
    </source>
</evidence>
<dbReference type="Proteomes" id="UP000800036">
    <property type="component" value="Unassembled WGS sequence"/>
</dbReference>
<feature type="transmembrane region" description="Helical" evidence="1">
    <location>
        <begin position="39"/>
        <end position="58"/>
    </location>
</feature>
<keyword evidence="1" id="KW-0472">Membrane</keyword>
<proteinExistence type="predicted"/>
<accession>A0A6A5V0B6</accession>
<evidence type="ECO:0000313" key="3">
    <source>
        <dbReference type="Proteomes" id="UP000800036"/>
    </source>
</evidence>
<dbReference type="AlphaFoldDB" id="A0A6A5V0B6"/>
<reference evidence="2" key="1">
    <citation type="journal article" date="2020" name="Stud. Mycol.">
        <title>101 Dothideomycetes genomes: a test case for predicting lifestyles and emergence of pathogens.</title>
        <authorList>
            <person name="Haridas S."/>
            <person name="Albert R."/>
            <person name="Binder M."/>
            <person name="Bloem J."/>
            <person name="Labutti K."/>
            <person name="Salamov A."/>
            <person name="Andreopoulos B."/>
            <person name="Baker S."/>
            <person name="Barry K."/>
            <person name="Bills G."/>
            <person name="Bluhm B."/>
            <person name="Cannon C."/>
            <person name="Castanera R."/>
            <person name="Culley D."/>
            <person name="Daum C."/>
            <person name="Ezra D."/>
            <person name="Gonzalez J."/>
            <person name="Henrissat B."/>
            <person name="Kuo A."/>
            <person name="Liang C."/>
            <person name="Lipzen A."/>
            <person name="Lutzoni F."/>
            <person name="Magnuson J."/>
            <person name="Mondo S."/>
            <person name="Nolan M."/>
            <person name="Ohm R."/>
            <person name="Pangilinan J."/>
            <person name="Park H.-J."/>
            <person name="Ramirez L."/>
            <person name="Alfaro M."/>
            <person name="Sun H."/>
            <person name="Tritt A."/>
            <person name="Yoshinaga Y."/>
            <person name="Zwiers L.-H."/>
            <person name="Turgeon B."/>
            <person name="Goodwin S."/>
            <person name="Spatafora J."/>
            <person name="Crous P."/>
            <person name="Grigoriev I."/>
        </authorList>
    </citation>
    <scope>NUCLEOTIDE SEQUENCE</scope>
    <source>
        <strain evidence="2">CBS 107.79</strain>
    </source>
</reference>
<protein>
    <submittedName>
        <fullName evidence="2">Uncharacterized protein</fullName>
    </submittedName>
</protein>